<dbReference type="RefSeq" id="WP_096456462.1">
    <property type="nucleotide sequence ID" value="NZ_AP017369.1"/>
</dbReference>
<evidence type="ECO:0000259" key="4">
    <source>
        <dbReference type="PROSITE" id="PS50880"/>
    </source>
</evidence>
<dbReference type="PANTHER" id="PTHR11390:SF21">
    <property type="entry name" value="DNA TOPOISOMERASE 3-ALPHA"/>
    <property type="match status" value="1"/>
</dbReference>
<dbReference type="Pfam" id="PF01131">
    <property type="entry name" value="Topoisom_bac"/>
    <property type="match status" value="1"/>
</dbReference>
<accession>A0A160PQB0</accession>
<dbReference type="Proteomes" id="UP000218244">
    <property type="component" value="Chromosome"/>
</dbReference>
<dbReference type="PROSITE" id="PS50880">
    <property type="entry name" value="TOPRIM"/>
    <property type="match status" value="1"/>
</dbReference>
<dbReference type="CDD" id="cd00186">
    <property type="entry name" value="TOP1Ac"/>
    <property type="match status" value="1"/>
</dbReference>
<keyword evidence="1" id="KW-0799">Topoisomerase</keyword>
<dbReference type="Gene3D" id="1.10.290.10">
    <property type="entry name" value="Topoisomerase I, domain 4"/>
    <property type="match status" value="1"/>
</dbReference>
<name>A0A160PQB0_9CORY</name>
<dbReference type="EMBL" id="AP017369">
    <property type="protein sequence ID" value="BAU96159.1"/>
    <property type="molecule type" value="Genomic_DNA"/>
</dbReference>
<dbReference type="InterPro" id="IPR003602">
    <property type="entry name" value="Topo_IA_DNA-bd_dom"/>
</dbReference>
<keyword evidence="7" id="KW-1185">Reference proteome</keyword>
<dbReference type="Gene3D" id="1.10.460.10">
    <property type="entry name" value="Topoisomerase I, domain 2"/>
    <property type="match status" value="1"/>
</dbReference>
<keyword evidence="3 6" id="KW-0413">Isomerase</keyword>
<feature type="domain" description="Topo IA-type catalytic" evidence="5">
    <location>
        <begin position="154"/>
        <end position="573"/>
    </location>
</feature>
<evidence type="ECO:0000313" key="6">
    <source>
        <dbReference type="EMBL" id="BAU96159.1"/>
    </source>
</evidence>
<dbReference type="InterPro" id="IPR006171">
    <property type="entry name" value="TOPRIM_dom"/>
</dbReference>
<protein>
    <submittedName>
        <fullName evidence="6">Topoisomerase IA</fullName>
    </submittedName>
</protein>
<dbReference type="GO" id="GO:0006310">
    <property type="term" value="P:DNA recombination"/>
    <property type="evidence" value="ECO:0007669"/>
    <property type="project" value="TreeGrafter"/>
</dbReference>
<evidence type="ECO:0000256" key="2">
    <source>
        <dbReference type="ARBA" id="ARBA00023125"/>
    </source>
</evidence>
<organism evidence="6 7">
    <name type="scientific">Corynebacterium suranareeae</name>
    <dbReference type="NCBI Taxonomy" id="2506452"/>
    <lineage>
        <taxon>Bacteria</taxon>
        <taxon>Bacillati</taxon>
        <taxon>Actinomycetota</taxon>
        <taxon>Actinomycetes</taxon>
        <taxon>Mycobacteriales</taxon>
        <taxon>Corynebacteriaceae</taxon>
        <taxon>Corynebacterium</taxon>
    </lineage>
</organism>
<evidence type="ECO:0000259" key="5">
    <source>
        <dbReference type="PROSITE" id="PS52039"/>
    </source>
</evidence>
<dbReference type="SMART" id="SM00437">
    <property type="entry name" value="TOP1Ac"/>
    <property type="match status" value="1"/>
</dbReference>
<dbReference type="InterPro" id="IPR013497">
    <property type="entry name" value="Topo_IA_cen"/>
</dbReference>
<evidence type="ECO:0000313" key="7">
    <source>
        <dbReference type="Proteomes" id="UP000218244"/>
    </source>
</evidence>
<dbReference type="GO" id="GO:0043597">
    <property type="term" value="C:cytoplasmic replication fork"/>
    <property type="evidence" value="ECO:0007669"/>
    <property type="project" value="TreeGrafter"/>
</dbReference>
<feature type="domain" description="Toprim" evidence="4">
    <location>
        <begin position="2"/>
        <end position="142"/>
    </location>
</feature>
<sequence>MTIGILTEKASAAKNFAKALGGPSGTYNGEKYVIAAASGHLYEFVEPEEMVPPSYADEIGGYWDLAKLPWDERQFLWSREQKHGAANTIARIKKTLSSCNTIVIGSDIDPTGEGDLLAWEIIAELGLDTKKIQRMEFVDEAPASIQQAFINRRDVTSMHDEPNYLKAEFRSRFDLLSMQWTRGATKVLEATGRRAVLRNGRLKSAMVAIVGQGLDAYNDYKKTPFYQNRFTDDHGVSYVNPEEPRYKTRDEVPQQYKASAVECYEKSMKKTAPPRLLDLASLSALLSKEGFSAKNVLKTYQQMYEAQVVSYPRTEDKTITPEQFKELAPLVDKIAGLVGVNPADLTHRQPRSTHVKPKGAHGANRPGFNVPASIAAVKTTYGVLGQRIYEVLAKSYLTMLAEDYLYEHQKGRVVDYPAFLGTANVPKSLGWKGIFDVDAETDDAAAGSDAAQQGIGNRAEPEVFEGFPQRPPHPSMTWLMKQLDKHDVGTGATRTSTYAEVTAGKSALLKETRGKVTMTDAGQLNYLLLPGTHIGDLKLTERVYADMAAVAAGEKTAEQALEPVKQWVEEDIATMTRNAKNIPQELGKKLMTTTFTPTAKHSGIWNGEQVSFKKVYCGHEFSDAECEALLNGEELTITDAMIGGQITTVTGKLAHQSFNKDGKTINFFGFKGQVDRIASADPAVYAVGVWKVEGKKIRFKRVWGGHKFTDKEIADLLEGREIAFDAMSKAKKPYTARGSLQRGEYNGNSFVGFQLAPRD</sequence>
<dbReference type="PANTHER" id="PTHR11390">
    <property type="entry name" value="PROKARYOTIC DNA TOPOISOMERASE"/>
    <property type="match status" value="1"/>
</dbReference>
<dbReference type="Pfam" id="PF01751">
    <property type="entry name" value="Toprim"/>
    <property type="match status" value="1"/>
</dbReference>
<dbReference type="InterPro" id="IPR013824">
    <property type="entry name" value="Topo_IA_cen_sub1"/>
</dbReference>
<dbReference type="GO" id="GO:0003917">
    <property type="term" value="F:DNA topoisomerase type I (single strand cut, ATP-independent) activity"/>
    <property type="evidence" value="ECO:0007669"/>
    <property type="project" value="InterPro"/>
</dbReference>
<dbReference type="InterPro" id="IPR013826">
    <property type="entry name" value="Topo_IA_cen_sub3"/>
</dbReference>
<gene>
    <name evidence="6" type="ORF">N24_1897</name>
</gene>
<dbReference type="KEGG" id="csur:N24_1897"/>
<dbReference type="SMART" id="SM00493">
    <property type="entry name" value="TOPRIM"/>
    <property type="match status" value="1"/>
</dbReference>
<reference evidence="6 7" key="1">
    <citation type="submission" date="2016-02" db="EMBL/GenBank/DDBJ databases">
        <title>Corynebacterium glutamicum N24 whole genome sequencing project.</title>
        <authorList>
            <person name="Matsutani M."/>
            <person name="Nangtapong N."/>
            <person name="Yakushi T."/>
            <person name="Matsushita K."/>
        </authorList>
    </citation>
    <scope>NUCLEOTIDE SEQUENCE [LARGE SCALE GENOMIC DNA]</scope>
    <source>
        <strain evidence="6 7">N24</strain>
    </source>
</reference>
<dbReference type="Gene3D" id="2.70.20.10">
    <property type="entry name" value="Topoisomerase I, domain 3"/>
    <property type="match status" value="1"/>
</dbReference>
<keyword evidence="2" id="KW-0238">DNA-binding</keyword>
<dbReference type="GO" id="GO:0003677">
    <property type="term" value="F:DNA binding"/>
    <property type="evidence" value="ECO:0007669"/>
    <property type="project" value="UniProtKB-KW"/>
</dbReference>
<evidence type="ECO:0000256" key="3">
    <source>
        <dbReference type="ARBA" id="ARBA00023235"/>
    </source>
</evidence>
<dbReference type="InterPro" id="IPR000380">
    <property type="entry name" value="Topo_IA"/>
</dbReference>
<dbReference type="PROSITE" id="PS52039">
    <property type="entry name" value="TOPO_IA_2"/>
    <property type="match status" value="1"/>
</dbReference>
<dbReference type="Gene3D" id="3.40.50.140">
    <property type="match status" value="1"/>
</dbReference>
<dbReference type="AlphaFoldDB" id="A0A160PQB0"/>
<proteinExistence type="predicted"/>
<dbReference type="InterPro" id="IPR023405">
    <property type="entry name" value="Topo_IA_core_domain"/>
</dbReference>
<dbReference type="SUPFAM" id="SSF56712">
    <property type="entry name" value="Prokaryotic type I DNA topoisomerase"/>
    <property type="match status" value="1"/>
</dbReference>
<dbReference type="InterPro" id="IPR013825">
    <property type="entry name" value="Topo_IA_cen_sub2"/>
</dbReference>
<dbReference type="GO" id="GO:0006281">
    <property type="term" value="P:DNA repair"/>
    <property type="evidence" value="ECO:0007669"/>
    <property type="project" value="TreeGrafter"/>
</dbReference>
<dbReference type="GO" id="GO:0006265">
    <property type="term" value="P:DNA topological change"/>
    <property type="evidence" value="ECO:0007669"/>
    <property type="project" value="InterPro"/>
</dbReference>
<evidence type="ECO:0000256" key="1">
    <source>
        <dbReference type="ARBA" id="ARBA00023029"/>
    </source>
</evidence>